<evidence type="ECO:0000256" key="6">
    <source>
        <dbReference type="ARBA" id="ARBA00022553"/>
    </source>
</evidence>
<evidence type="ECO:0000256" key="11">
    <source>
        <dbReference type="ARBA" id="ARBA00023136"/>
    </source>
</evidence>
<evidence type="ECO:0000256" key="1">
    <source>
        <dbReference type="ARBA" id="ARBA00004236"/>
    </source>
</evidence>
<evidence type="ECO:0000313" key="13">
    <source>
        <dbReference type="EMBL" id="ELA47625.1"/>
    </source>
</evidence>
<evidence type="ECO:0000256" key="10">
    <source>
        <dbReference type="ARBA" id="ARBA00022837"/>
    </source>
</evidence>
<protein>
    <recommendedName>
        <fullName evidence="15">Calcineurin subunit B</fullName>
    </recommendedName>
</protein>
<reference evidence="14" key="1">
    <citation type="submission" date="2011-03" db="EMBL/GenBank/DDBJ databases">
        <title>The genome sequence of Vavraia culicis strain floridensis.</title>
        <authorList>
            <consortium name="The Broad Institute Genome Sequencing Platform"/>
            <person name="Cuomo C."/>
            <person name="Becnel J."/>
            <person name="Sanscrainte N."/>
            <person name="Young S.K."/>
            <person name="Zeng Q."/>
            <person name="Gargeya S."/>
            <person name="Fitzgerald M."/>
            <person name="Haas B."/>
            <person name="Abouelleil A."/>
            <person name="Alvarado L."/>
            <person name="Arachchi H.M."/>
            <person name="Berlin A."/>
            <person name="Chapman S.B."/>
            <person name="Gearin G."/>
            <person name="Goldberg J."/>
            <person name="Griggs A."/>
            <person name="Gujja S."/>
            <person name="Hansen M."/>
            <person name="Heiman D."/>
            <person name="Howarth C."/>
            <person name="Larimer J."/>
            <person name="Lui A."/>
            <person name="MacDonald P.J.P."/>
            <person name="McCowen C."/>
            <person name="Montmayeur A."/>
            <person name="Murphy C."/>
            <person name="Neiman D."/>
            <person name="Pearson M."/>
            <person name="Priest M."/>
            <person name="Roberts A."/>
            <person name="Saif S."/>
            <person name="Shea T."/>
            <person name="Sisk P."/>
            <person name="Stolte C."/>
            <person name="Sykes S."/>
            <person name="Wortman J."/>
            <person name="Nusbaum C."/>
            <person name="Birren B."/>
        </authorList>
    </citation>
    <scope>NUCLEOTIDE SEQUENCE [LARGE SCALE GENOMIC DNA]</scope>
    <source>
        <strain evidence="14">floridensis</strain>
    </source>
</reference>
<evidence type="ECO:0000256" key="12">
    <source>
        <dbReference type="ARBA" id="ARBA00023288"/>
    </source>
</evidence>
<keyword evidence="9" id="KW-0677">Repeat</keyword>
<dbReference type="Gene3D" id="1.10.238.10">
    <property type="entry name" value="EF-hand"/>
    <property type="match status" value="1"/>
</dbReference>
<name>L2GX00_VAVCU</name>
<dbReference type="InterPro" id="IPR011992">
    <property type="entry name" value="EF-hand-dom_pair"/>
</dbReference>
<evidence type="ECO:0000256" key="5">
    <source>
        <dbReference type="ARBA" id="ARBA00022490"/>
    </source>
</evidence>
<keyword evidence="8" id="KW-0479">Metal-binding</keyword>
<dbReference type="Proteomes" id="UP000011081">
    <property type="component" value="Unassembled WGS sequence"/>
</dbReference>
<keyword evidence="10" id="KW-0106">Calcium</keyword>
<dbReference type="EMBL" id="GL877415">
    <property type="protein sequence ID" value="ELA47625.1"/>
    <property type="molecule type" value="Genomic_DNA"/>
</dbReference>
<keyword evidence="4" id="KW-1003">Cell membrane</keyword>
<dbReference type="InParanoid" id="L2GX00"/>
<dbReference type="AlphaFoldDB" id="L2GX00"/>
<evidence type="ECO:0000256" key="4">
    <source>
        <dbReference type="ARBA" id="ARBA00022475"/>
    </source>
</evidence>
<dbReference type="SUPFAM" id="SSF47473">
    <property type="entry name" value="EF-hand"/>
    <property type="match status" value="1"/>
</dbReference>
<evidence type="ECO:0008006" key="15">
    <source>
        <dbReference type="Google" id="ProtNLM"/>
    </source>
</evidence>
<dbReference type="OrthoDB" id="191686at2759"/>
<evidence type="ECO:0000256" key="8">
    <source>
        <dbReference type="ARBA" id="ARBA00022723"/>
    </source>
</evidence>
<dbReference type="HOGENOM" id="CLU_061288_10_3_1"/>
<keyword evidence="14" id="KW-1185">Reference proteome</keyword>
<evidence type="ECO:0000313" key="14">
    <source>
        <dbReference type="Proteomes" id="UP000011081"/>
    </source>
</evidence>
<proteinExistence type="predicted"/>
<keyword evidence="11" id="KW-0472">Membrane</keyword>
<dbReference type="GO" id="GO:0046872">
    <property type="term" value="F:metal ion binding"/>
    <property type="evidence" value="ECO:0007669"/>
    <property type="project" value="UniProtKB-KW"/>
</dbReference>
<accession>L2GX00</accession>
<comment type="subcellular location">
    <subcellularLocation>
        <location evidence="1">Cell membrane</location>
    </subcellularLocation>
    <subcellularLocation>
        <location evidence="2">Cytoplasm</location>
    </subcellularLocation>
</comment>
<keyword evidence="6" id="KW-0597">Phosphoprotein</keyword>
<dbReference type="GO" id="GO:0005886">
    <property type="term" value="C:plasma membrane"/>
    <property type="evidence" value="ECO:0007669"/>
    <property type="project" value="UniProtKB-SubCell"/>
</dbReference>
<dbReference type="RefSeq" id="XP_008073968.1">
    <property type="nucleotide sequence ID" value="XM_008075777.1"/>
</dbReference>
<dbReference type="OMA" id="LKFAFRM"/>
<keyword evidence="3" id="KW-0813">Transport</keyword>
<keyword evidence="12" id="KW-0449">Lipoprotein</keyword>
<keyword evidence="7" id="KW-0519">Myristate</keyword>
<dbReference type="FunCoup" id="L2GX00">
    <property type="interactions" value="86"/>
</dbReference>
<gene>
    <name evidence="13" type="ORF">VCUG_00948</name>
</gene>
<dbReference type="STRING" id="948595.L2GX00"/>
<evidence type="ECO:0000256" key="9">
    <source>
        <dbReference type="ARBA" id="ARBA00022737"/>
    </source>
</evidence>
<dbReference type="VEuPathDB" id="MicrosporidiaDB:VCUG_00948"/>
<dbReference type="GeneID" id="19878831"/>
<evidence type="ECO:0000256" key="7">
    <source>
        <dbReference type="ARBA" id="ARBA00022707"/>
    </source>
</evidence>
<evidence type="ECO:0000256" key="2">
    <source>
        <dbReference type="ARBA" id="ARBA00004496"/>
    </source>
</evidence>
<evidence type="ECO:0000256" key="3">
    <source>
        <dbReference type="ARBA" id="ARBA00022448"/>
    </source>
</evidence>
<dbReference type="InterPro" id="IPR051875">
    <property type="entry name" value="Calcineurin_B_homologous"/>
</dbReference>
<keyword evidence="5" id="KW-0963">Cytoplasm</keyword>
<dbReference type="GO" id="GO:0005737">
    <property type="term" value="C:cytoplasm"/>
    <property type="evidence" value="ECO:0007669"/>
    <property type="project" value="UniProtKB-SubCell"/>
</dbReference>
<organism evidence="13 14">
    <name type="scientific">Vavraia culicis (isolate floridensis)</name>
    <name type="common">Microsporidian parasite</name>
    <dbReference type="NCBI Taxonomy" id="948595"/>
    <lineage>
        <taxon>Eukaryota</taxon>
        <taxon>Fungi</taxon>
        <taxon>Fungi incertae sedis</taxon>
        <taxon>Microsporidia</taxon>
        <taxon>Pleistophoridae</taxon>
        <taxon>Vavraia</taxon>
    </lineage>
</organism>
<sequence>MGIFSDSMLCEEEIEDLMNNTIFNQKELELLYERFKMLDRQANGYLTYSDIMLIPEFCANPFNNRIINAMEKVIEYENMTFPFFLEIMSIFSPKSNIHLRMKFVFGVFDLNEDGRLCSAVLSKIYEILHGNDFSREVCAREVNELLLFYDRKHKEFLDYNDFVNFYLDSNLDRMFVMDFDKDLIEKKPIFPFFRGK</sequence>
<dbReference type="PANTHER" id="PTHR46002">
    <property type="entry name" value="EG:114D9.1 PROTEIN-RELATED"/>
    <property type="match status" value="1"/>
</dbReference>